<evidence type="ECO:0000256" key="3">
    <source>
        <dbReference type="ARBA" id="ARBA00004824"/>
    </source>
</evidence>
<dbReference type="InterPro" id="IPR036038">
    <property type="entry name" value="Aminotransferase-like"/>
</dbReference>
<dbReference type="CDD" id="cd01558">
    <property type="entry name" value="D-AAT_like"/>
    <property type="match status" value="1"/>
</dbReference>
<dbReference type="GO" id="GO:0008652">
    <property type="term" value="P:amino acid biosynthetic process"/>
    <property type="evidence" value="ECO:0007669"/>
    <property type="project" value="UniProtKB-ARBA"/>
</dbReference>
<evidence type="ECO:0000256" key="10">
    <source>
        <dbReference type="ARBA" id="ARBA00023304"/>
    </source>
</evidence>
<dbReference type="Gene3D" id="3.20.10.10">
    <property type="entry name" value="D-amino Acid Aminotransferase, subunit A, domain 2"/>
    <property type="match status" value="1"/>
</dbReference>
<comment type="pathway">
    <text evidence="4">Amino-acid biosynthesis; L-valine biosynthesis; L-valine from pyruvate: step 4/4.</text>
</comment>
<keyword evidence="9" id="KW-0663">Pyridoxal phosphate</keyword>
<comment type="pathway">
    <text evidence="5">Amino-acid biosynthesis; L-leucine biosynthesis; L-leucine from 3-methyl-2-oxobutanoate: step 4/4.</text>
</comment>
<comment type="catalytic activity">
    <reaction evidence="11">
        <text>L-valine + 2-oxoglutarate = 3-methyl-2-oxobutanoate + L-glutamate</text>
        <dbReference type="Rhea" id="RHEA:24813"/>
        <dbReference type="ChEBI" id="CHEBI:11851"/>
        <dbReference type="ChEBI" id="CHEBI:16810"/>
        <dbReference type="ChEBI" id="CHEBI:29985"/>
        <dbReference type="ChEBI" id="CHEBI:57762"/>
        <dbReference type="EC" id="2.6.1.42"/>
    </reaction>
</comment>
<comment type="similarity">
    <text evidence="6">Belongs to the class-IV pyridoxal-phosphate-dependent aminotransferase family.</text>
</comment>
<comment type="function">
    <text evidence="2">Acts on leucine, isoleucine and valine.</text>
</comment>
<dbReference type="GO" id="GO:0052655">
    <property type="term" value="F:L-valine-2-oxoglutarate transaminase activity"/>
    <property type="evidence" value="ECO:0007669"/>
    <property type="project" value="RHEA"/>
</dbReference>
<dbReference type="STRING" id="316058.RPB_2879"/>
<dbReference type="OrthoDB" id="9805628at2"/>
<keyword evidence="14" id="KW-0808">Transferase</keyword>
<reference evidence="14 15" key="1">
    <citation type="submission" date="2006-01" db="EMBL/GenBank/DDBJ databases">
        <title>Complete sequence of Rhodopseudomonas palustris HaA2.</title>
        <authorList>
            <consortium name="US DOE Joint Genome Institute"/>
            <person name="Copeland A."/>
            <person name="Lucas S."/>
            <person name="Lapidus A."/>
            <person name="Barry K."/>
            <person name="Detter J.C."/>
            <person name="Glavina T."/>
            <person name="Hammon N."/>
            <person name="Israni S."/>
            <person name="Pitluck S."/>
            <person name="Chain P."/>
            <person name="Malfatti S."/>
            <person name="Shin M."/>
            <person name="Vergez L."/>
            <person name="Schmutz J."/>
            <person name="Larimer F."/>
            <person name="Land M."/>
            <person name="Hauser L."/>
            <person name="Pelletier D.A."/>
            <person name="Kyrpides N."/>
            <person name="Anderson I."/>
            <person name="Oda Y."/>
            <person name="Harwood C.S."/>
            <person name="Richardson P."/>
        </authorList>
    </citation>
    <scope>NUCLEOTIDE SEQUENCE [LARGE SCALE GENOMIC DNA]</scope>
    <source>
        <strain evidence="14 15">HaA2</strain>
    </source>
</reference>
<comment type="pathway">
    <text evidence="3">Amino-acid biosynthesis; L-isoleucine biosynthesis; L-isoleucine from 2-oxobutanoate: step 4/4.</text>
</comment>
<dbReference type="GO" id="GO:0005829">
    <property type="term" value="C:cytosol"/>
    <property type="evidence" value="ECO:0007669"/>
    <property type="project" value="TreeGrafter"/>
</dbReference>
<dbReference type="Pfam" id="PF01063">
    <property type="entry name" value="Aminotran_4"/>
    <property type="match status" value="1"/>
</dbReference>
<keyword evidence="10" id="KW-0100">Branched-chain amino acid biosynthesis</keyword>
<evidence type="ECO:0000313" key="15">
    <source>
        <dbReference type="Proteomes" id="UP000008809"/>
    </source>
</evidence>
<evidence type="ECO:0000256" key="6">
    <source>
        <dbReference type="ARBA" id="ARBA00009320"/>
    </source>
</evidence>
<keyword evidence="15" id="KW-1185">Reference proteome</keyword>
<accession>Q2IW29</accession>
<dbReference type="Proteomes" id="UP000008809">
    <property type="component" value="Chromosome"/>
</dbReference>
<comment type="catalytic activity">
    <reaction evidence="12">
        <text>L-isoleucine + 2-oxoglutarate = (S)-3-methyl-2-oxopentanoate + L-glutamate</text>
        <dbReference type="Rhea" id="RHEA:24801"/>
        <dbReference type="ChEBI" id="CHEBI:16810"/>
        <dbReference type="ChEBI" id="CHEBI:29985"/>
        <dbReference type="ChEBI" id="CHEBI:35146"/>
        <dbReference type="ChEBI" id="CHEBI:58045"/>
        <dbReference type="EC" id="2.6.1.42"/>
    </reaction>
</comment>
<evidence type="ECO:0000256" key="7">
    <source>
        <dbReference type="ARBA" id="ARBA00013053"/>
    </source>
</evidence>
<evidence type="ECO:0000313" key="14">
    <source>
        <dbReference type="EMBL" id="ABD07581.1"/>
    </source>
</evidence>
<evidence type="ECO:0000256" key="8">
    <source>
        <dbReference type="ARBA" id="ARBA00014472"/>
    </source>
</evidence>
<dbReference type="HOGENOM" id="CLU_020844_4_1_5"/>
<sequence length="285" mass="31363">MSRIAYVNGRYQEMRDASVSIEDRGYQFADGVYEVCEVRDGRLVDMPRHLTRLQRSLSELRIALPMPLSSLAVILHEVVRRNRVRFGIVYLQISRGVARRDHGFPLSRVKPSLVVTARTINPAKGAENAARGIKVITVPENRWPRVDIKSTALLPNVLAKQAAREAGAYEAWYVDGDGFVTEGSSSNAWIVTKQGRVVTRPDSSGILSGITRGVLIEALEALQIRFEERPFTPAEAADAAEAFVTAASMIVMPVVAIDGHAIGSGTPGPVARRLREQFHRFAAFS</sequence>
<protein>
    <recommendedName>
        <fullName evidence="8">Probable branched-chain-amino-acid aminotransferase</fullName>
        <ecNumber evidence="7">2.6.1.42</ecNumber>
    </recommendedName>
</protein>
<dbReference type="RefSeq" id="WP_011441765.1">
    <property type="nucleotide sequence ID" value="NC_007778.1"/>
</dbReference>
<evidence type="ECO:0000256" key="11">
    <source>
        <dbReference type="ARBA" id="ARBA00048212"/>
    </source>
</evidence>
<comment type="cofactor">
    <cofactor evidence="1">
        <name>pyridoxal 5'-phosphate</name>
        <dbReference type="ChEBI" id="CHEBI:597326"/>
    </cofactor>
</comment>
<dbReference type="GO" id="GO:0052656">
    <property type="term" value="F:L-isoleucine-2-oxoglutarate transaminase activity"/>
    <property type="evidence" value="ECO:0007669"/>
    <property type="project" value="RHEA"/>
</dbReference>
<dbReference type="PANTHER" id="PTHR42743">
    <property type="entry name" value="AMINO-ACID AMINOTRANSFERASE"/>
    <property type="match status" value="1"/>
</dbReference>
<name>Q2IW29_RHOP2</name>
<dbReference type="FunFam" id="3.20.10.10:FF:000002">
    <property type="entry name" value="D-alanine aminotransferase"/>
    <property type="match status" value="1"/>
</dbReference>
<dbReference type="SUPFAM" id="SSF56752">
    <property type="entry name" value="D-aminoacid aminotransferase-like PLP-dependent enzymes"/>
    <property type="match status" value="1"/>
</dbReference>
<dbReference type="EMBL" id="CP000250">
    <property type="protein sequence ID" value="ABD07581.1"/>
    <property type="molecule type" value="Genomic_DNA"/>
</dbReference>
<evidence type="ECO:0000256" key="13">
    <source>
        <dbReference type="ARBA" id="ARBA00049229"/>
    </source>
</evidence>
<dbReference type="PANTHER" id="PTHR42743:SF11">
    <property type="entry name" value="AMINODEOXYCHORISMATE LYASE"/>
    <property type="match status" value="1"/>
</dbReference>
<evidence type="ECO:0000256" key="9">
    <source>
        <dbReference type="ARBA" id="ARBA00022898"/>
    </source>
</evidence>
<organism evidence="14 15">
    <name type="scientific">Rhodopseudomonas palustris (strain HaA2)</name>
    <dbReference type="NCBI Taxonomy" id="316058"/>
    <lineage>
        <taxon>Bacteria</taxon>
        <taxon>Pseudomonadati</taxon>
        <taxon>Pseudomonadota</taxon>
        <taxon>Alphaproteobacteria</taxon>
        <taxon>Hyphomicrobiales</taxon>
        <taxon>Nitrobacteraceae</taxon>
        <taxon>Rhodopseudomonas</taxon>
    </lineage>
</organism>
<dbReference type="InterPro" id="IPR050571">
    <property type="entry name" value="Class-IV_PLP-Dep_Aminotrnsfr"/>
</dbReference>
<dbReference type="AlphaFoldDB" id="Q2IW29"/>
<dbReference type="NCBIfam" id="NF005209">
    <property type="entry name" value="PRK06680.1"/>
    <property type="match status" value="1"/>
</dbReference>
<dbReference type="GO" id="GO:0052654">
    <property type="term" value="F:L-leucine-2-oxoglutarate transaminase activity"/>
    <property type="evidence" value="ECO:0007669"/>
    <property type="project" value="RHEA"/>
</dbReference>
<dbReference type="KEGG" id="rpb:RPB_2879"/>
<dbReference type="EC" id="2.6.1.42" evidence="7"/>
<dbReference type="Gene3D" id="3.30.470.10">
    <property type="match status" value="1"/>
</dbReference>
<evidence type="ECO:0000256" key="5">
    <source>
        <dbReference type="ARBA" id="ARBA00005072"/>
    </source>
</evidence>
<dbReference type="InterPro" id="IPR043131">
    <property type="entry name" value="BCAT-like_N"/>
</dbReference>
<dbReference type="GO" id="GO:0009082">
    <property type="term" value="P:branched-chain amino acid biosynthetic process"/>
    <property type="evidence" value="ECO:0007669"/>
    <property type="project" value="UniProtKB-KW"/>
</dbReference>
<evidence type="ECO:0000256" key="1">
    <source>
        <dbReference type="ARBA" id="ARBA00001933"/>
    </source>
</evidence>
<dbReference type="InterPro" id="IPR001544">
    <property type="entry name" value="Aminotrans_IV"/>
</dbReference>
<evidence type="ECO:0000256" key="4">
    <source>
        <dbReference type="ARBA" id="ARBA00004931"/>
    </source>
</evidence>
<comment type="catalytic activity">
    <reaction evidence="13">
        <text>L-leucine + 2-oxoglutarate = 4-methyl-2-oxopentanoate + L-glutamate</text>
        <dbReference type="Rhea" id="RHEA:18321"/>
        <dbReference type="ChEBI" id="CHEBI:16810"/>
        <dbReference type="ChEBI" id="CHEBI:17865"/>
        <dbReference type="ChEBI" id="CHEBI:29985"/>
        <dbReference type="ChEBI" id="CHEBI:57427"/>
        <dbReference type="EC" id="2.6.1.42"/>
    </reaction>
</comment>
<dbReference type="eggNOG" id="COG0115">
    <property type="taxonomic scope" value="Bacteria"/>
</dbReference>
<dbReference type="InterPro" id="IPR043132">
    <property type="entry name" value="BCAT-like_C"/>
</dbReference>
<gene>
    <name evidence="14" type="ordered locus">RPB_2879</name>
</gene>
<keyword evidence="10" id="KW-0028">Amino-acid biosynthesis</keyword>
<proteinExistence type="inferred from homology"/>
<keyword evidence="14" id="KW-0032">Aminotransferase</keyword>
<evidence type="ECO:0000256" key="2">
    <source>
        <dbReference type="ARBA" id="ARBA00003109"/>
    </source>
</evidence>
<evidence type="ECO:0000256" key="12">
    <source>
        <dbReference type="ARBA" id="ARBA00048798"/>
    </source>
</evidence>